<keyword evidence="5 7" id="KW-1133">Transmembrane helix</keyword>
<dbReference type="PROSITE" id="PS50928">
    <property type="entry name" value="ABC_TM1"/>
    <property type="match status" value="1"/>
</dbReference>
<dbReference type="PANTHER" id="PTHR30193:SF37">
    <property type="entry name" value="INNER MEMBRANE ABC TRANSPORTER PERMEASE PROTEIN YCJO"/>
    <property type="match status" value="1"/>
</dbReference>
<keyword evidence="6 7" id="KW-0472">Membrane</keyword>
<feature type="transmembrane region" description="Helical" evidence="7">
    <location>
        <begin position="265"/>
        <end position="288"/>
    </location>
</feature>
<feature type="transmembrane region" description="Helical" evidence="7">
    <location>
        <begin position="12"/>
        <end position="33"/>
    </location>
</feature>
<sequence length="294" mass="33560">MKRIEKRKEQLFILELLLPALILIGFFIVFPLYRVFQMSFTNWDLMRAAEGNYFLGWQNFKDLFALSHFPKTVKLTIVFEFVCVIGTIVFSIICALALNTSFPGRAFVRGIALLPWAIPSFVIAKIFLLSFNGDYGMFARMFQFLFNVDTNAFFSNEKLAFGLVSFLTIWKSFPFVTVLLMAAFSTVPKDYYEAAELDGAGKIRQFFSITIPSILPTLMTLTVLQFMSTLRTFDMVYLFTQGGPNYGTNIIGNDIYLNGFKLFKFGMASAEGVILFIVSMLFVIPYFIHEGKED</sequence>
<protein>
    <submittedName>
        <fullName evidence="9">Inner membrane ABC transporter permease protein YcjO</fullName>
    </submittedName>
</protein>
<dbReference type="PANTHER" id="PTHR30193">
    <property type="entry name" value="ABC TRANSPORTER PERMEASE PROTEIN"/>
    <property type="match status" value="1"/>
</dbReference>
<proteinExistence type="predicted"/>
<dbReference type="SUPFAM" id="SSF161098">
    <property type="entry name" value="MetI-like"/>
    <property type="match status" value="1"/>
</dbReference>
<dbReference type="CDD" id="cd06261">
    <property type="entry name" value="TM_PBP2"/>
    <property type="match status" value="1"/>
</dbReference>
<evidence type="ECO:0000313" key="9">
    <source>
        <dbReference type="EMBL" id="MPM25193.1"/>
    </source>
</evidence>
<feature type="transmembrane region" description="Helical" evidence="7">
    <location>
        <begin position="77"/>
        <end position="98"/>
    </location>
</feature>
<evidence type="ECO:0000259" key="8">
    <source>
        <dbReference type="PROSITE" id="PS50928"/>
    </source>
</evidence>
<keyword evidence="3" id="KW-1003">Cell membrane</keyword>
<dbReference type="Gene3D" id="1.10.3720.10">
    <property type="entry name" value="MetI-like"/>
    <property type="match status" value="1"/>
</dbReference>
<name>A0A644YF86_9ZZZZ</name>
<evidence type="ECO:0000256" key="4">
    <source>
        <dbReference type="ARBA" id="ARBA00022692"/>
    </source>
</evidence>
<dbReference type="GO" id="GO:0005886">
    <property type="term" value="C:plasma membrane"/>
    <property type="evidence" value="ECO:0007669"/>
    <property type="project" value="UniProtKB-SubCell"/>
</dbReference>
<feature type="transmembrane region" description="Helical" evidence="7">
    <location>
        <begin position="110"/>
        <end position="131"/>
    </location>
</feature>
<evidence type="ECO:0000256" key="3">
    <source>
        <dbReference type="ARBA" id="ARBA00022475"/>
    </source>
</evidence>
<dbReference type="EMBL" id="VSSQ01004436">
    <property type="protein sequence ID" value="MPM25193.1"/>
    <property type="molecule type" value="Genomic_DNA"/>
</dbReference>
<comment type="subcellular location">
    <subcellularLocation>
        <location evidence="1">Cell membrane</location>
        <topology evidence="1">Multi-pass membrane protein</topology>
    </subcellularLocation>
</comment>
<comment type="caution">
    <text evidence="9">The sequence shown here is derived from an EMBL/GenBank/DDBJ whole genome shotgun (WGS) entry which is preliminary data.</text>
</comment>
<dbReference type="InterPro" id="IPR035906">
    <property type="entry name" value="MetI-like_sf"/>
</dbReference>
<evidence type="ECO:0000256" key="2">
    <source>
        <dbReference type="ARBA" id="ARBA00022448"/>
    </source>
</evidence>
<accession>A0A644YF86</accession>
<keyword evidence="2" id="KW-0813">Transport</keyword>
<dbReference type="Pfam" id="PF00528">
    <property type="entry name" value="BPD_transp_1"/>
    <property type="match status" value="1"/>
</dbReference>
<evidence type="ECO:0000256" key="7">
    <source>
        <dbReference type="SAM" id="Phobius"/>
    </source>
</evidence>
<evidence type="ECO:0000256" key="5">
    <source>
        <dbReference type="ARBA" id="ARBA00022989"/>
    </source>
</evidence>
<evidence type="ECO:0000256" key="6">
    <source>
        <dbReference type="ARBA" id="ARBA00023136"/>
    </source>
</evidence>
<organism evidence="9">
    <name type="scientific">bioreactor metagenome</name>
    <dbReference type="NCBI Taxonomy" id="1076179"/>
    <lineage>
        <taxon>unclassified sequences</taxon>
        <taxon>metagenomes</taxon>
        <taxon>ecological metagenomes</taxon>
    </lineage>
</organism>
<dbReference type="GO" id="GO:0055085">
    <property type="term" value="P:transmembrane transport"/>
    <property type="evidence" value="ECO:0007669"/>
    <property type="project" value="InterPro"/>
</dbReference>
<dbReference type="InterPro" id="IPR000515">
    <property type="entry name" value="MetI-like"/>
</dbReference>
<evidence type="ECO:0000256" key="1">
    <source>
        <dbReference type="ARBA" id="ARBA00004651"/>
    </source>
</evidence>
<gene>
    <name evidence="9" type="primary">ycjO_7</name>
    <name evidence="9" type="ORF">SDC9_71683</name>
</gene>
<feature type="transmembrane region" description="Helical" evidence="7">
    <location>
        <begin position="206"/>
        <end position="227"/>
    </location>
</feature>
<keyword evidence="4 7" id="KW-0812">Transmembrane</keyword>
<feature type="transmembrane region" description="Helical" evidence="7">
    <location>
        <begin position="159"/>
        <end position="185"/>
    </location>
</feature>
<dbReference type="SUPFAM" id="SSF160964">
    <property type="entry name" value="MalF N-terminal region-like"/>
    <property type="match status" value="1"/>
</dbReference>
<reference evidence="9" key="1">
    <citation type="submission" date="2019-08" db="EMBL/GenBank/DDBJ databases">
        <authorList>
            <person name="Kucharzyk K."/>
            <person name="Murdoch R.W."/>
            <person name="Higgins S."/>
            <person name="Loffler F."/>
        </authorList>
    </citation>
    <scope>NUCLEOTIDE SEQUENCE</scope>
</reference>
<feature type="domain" description="ABC transmembrane type-1" evidence="8">
    <location>
        <begin position="73"/>
        <end position="286"/>
    </location>
</feature>
<dbReference type="InterPro" id="IPR051393">
    <property type="entry name" value="ABC_transporter_permease"/>
</dbReference>
<dbReference type="AlphaFoldDB" id="A0A644YF86"/>